<gene>
    <name evidence="1" type="ORF">JMJ77_006334</name>
</gene>
<evidence type="ECO:0000313" key="2">
    <source>
        <dbReference type="Proteomes" id="UP000699042"/>
    </source>
</evidence>
<name>A0A9P7RKP3_9PEZI</name>
<protein>
    <submittedName>
        <fullName evidence="1">Uncharacterized protein</fullName>
    </submittedName>
</protein>
<sequence>MKFVLNETLLPSAKQRRQITIHFKMCNWEEFIHTCDHTVLRVKNQCEFVRNNGRPCKGVAAL</sequence>
<accession>A0A9P7RKP3</accession>
<reference evidence="1" key="1">
    <citation type="submission" date="2021-05" db="EMBL/GenBank/DDBJ databases">
        <title>Comparative genomics of three Colletotrichum scovillei strains and genetic complementation revealed genes involved fungal growth and virulence on chili pepper.</title>
        <authorList>
            <person name="Hsieh D.-K."/>
            <person name="Chuang S.-C."/>
            <person name="Chen C.-Y."/>
            <person name="Chao Y.-T."/>
            <person name="Lu M.-Y.J."/>
            <person name="Lee M.-H."/>
            <person name="Shih M.-C."/>
        </authorList>
    </citation>
    <scope>NUCLEOTIDE SEQUENCE</scope>
    <source>
        <strain evidence="1">Coll-153</strain>
    </source>
</reference>
<organism evidence="1 2">
    <name type="scientific">Colletotrichum scovillei</name>
    <dbReference type="NCBI Taxonomy" id="1209932"/>
    <lineage>
        <taxon>Eukaryota</taxon>
        <taxon>Fungi</taxon>
        <taxon>Dikarya</taxon>
        <taxon>Ascomycota</taxon>
        <taxon>Pezizomycotina</taxon>
        <taxon>Sordariomycetes</taxon>
        <taxon>Hypocreomycetidae</taxon>
        <taxon>Glomerellales</taxon>
        <taxon>Glomerellaceae</taxon>
        <taxon>Colletotrichum</taxon>
        <taxon>Colletotrichum acutatum species complex</taxon>
    </lineage>
</organism>
<proteinExistence type="predicted"/>
<dbReference type="EMBL" id="JAESDN010000001">
    <property type="protein sequence ID" value="KAG7058965.1"/>
    <property type="molecule type" value="Genomic_DNA"/>
</dbReference>
<dbReference type="AlphaFoldDB" id="A0A9P7RKP3"/>
<evidence type="ECO:0000313" key="1">
    <source>
        <dbReference type="EMBL" id="KAG7058965.1"/>
    </source>
</evidence>
<dbReference type="Proteomes" id="UP000699042">
    <property type="component" value="Unassembled WGS sequence"/>
</dbReference>
<keyword evidence="2" id="KW-1185">Reference proteome</keyword>
<comment type="caution">
    <text evidence="1">The sequence shown here is derived from an EMBL/GenBank/DDBJ whole genome shotgun (WGS) entry which is preliminary data.</text>
</comment>